<dbReference type="Proteomes" id="UP000653275">
    <property type="component" value="Unassembled WGS sequence"/>
</dbReference>
<dbReference type="InterPro" id="IPR038706">
    <property type="entry name" value="Type_VI_SciN-like_sf"/>
</dbReference>
<dbReference type="EMBL" id="JAENMS010000005">
    <property type="protein sequence ID" value="MBL5935232.1"/>
    <property type="molecule type" value="Genomic_DNA"/>
</dbReference>
<feature type="signal peptide" evidence="1">
    <location>
        <begin position="1"/>
        <end position="27"/>
    </location>
</feature>
<dbReference type="NCBIfam" id="TIGR03352">
    <property type="entry name" value="VI_chp_3"/>
    <property type="match status" value="1"/>
</dbReference>
<keyword evidence="2" id="KW-0449">Lipoprotein</keyword>
<proteinExistence type="predicted"/>
<evidence type="ECO:0000313" key="3">
    <source>
        <dbReference type="Proteomes" id="UP000653275"/>
    </source>
</evidence>
<feature type="chain" id="PRO_5042860845" evidence="1">
    <location>
        <begin position="28"/>
        <end position="175"/>
    </location>
</feature>
<dbReference type="PANTHER" id="PTHR37625">
    <property type="entry name" value="OUTER MEMBRANE LIPOPROTEIN-RELATED"/>
    <property type="match status" value="1"/>
</dbReference>
<evidence type="ECO:0000256" key="1">
    <source>
        <dbReference type="SAM" id="SignalP"/>
    </source>
</evidence>
<keyword evidence="1" id="KW-0732">Signal</keyword>
<dbReference type="Gene3D" id="2.60.40.4150">
    <property type="entry name" value="Type VI secretion system, lipoprotein SciN"/>
    <property type="match status" value="1"/>
</dbReference>
<reference evidence="2" key="1">
    <citation type="submission" date="2020-12" db="EMBL/GenBank/DDBJ databases">
        <title>Draft genome sequence of Enterobacter spp., Lelliottia spp. and Serratia spp. isolated from drinking water reservoirs and lakes.</title>
        <authorList>
            <person name="Reitter C."/>
            <person name="Neuhaus K."/>
            <person name="Huegler M."/>
        </authorList>
    </citation>
    <scope>NUCLEOTIDE SEQUENCE</scope>
    <source>
        <strain evidence="2">TZW15</strain>
    </source>
</reference>
<dbReference type="PROSITE" id="PS51257">
    <property type="entry name" value="PROKAR_LIPOPROTEIN"/>
    <property type="match status" value="1"/>
</dbReference>
<gene>
    <name evidence="2" type="primary">tssJ</name>
    <name evidence="2" type="ORF">I7V27_12340</name>
</gene>
<evidence type="ECO:0000313" key="2">
    <source>
        <dbReference type="EMBL" id="MBL5935232.1"/>
    </source>
</evidence>
<dbReference type="Pfam" id="PF12790">
    <property type="entry name" value="T6SS-SciN"/>
    <property type="match status" value="1"/>
</dbReference>
<dbReference type="AlphaFoldDB" id="A0AAP2AEX6"/>
<dbReference type="InterPro" id="IPR017734">
    <property type="entry name" value="T6SS_SciN"/>
</dbReference>
<organism evidence="2 3">
    <name type="scientific">Lelliottia amnigena</name>
    <name type="common">Enterobacter amnigenus</name>
    <dbReference type="NCBI Taxonomy" id="61646"/>
    <lineage>
        <taxon>Bacteria</taxon>
        <taxon>Pseudomonadati</taxon>
        <taxon>Pseudomonadota</taxon>
        <taxon>Gammaproteobacteria</taxon>
        <taxon>Enterobacterales</taxon>
        <taxon>Enterobacteriaceae</taxon>
        <taxon>Lelliottia</taxon>
    </lineage>
</organism>
<protein>
    <submittedName>
        <fullName evidence="2">Type VI secretion system lipoprotein TssJ</fullName>
    </submittedName>
</protein>
<name>A0AAP2AEX6_LELAM</name>
<sequence length="175" mass="19881">MIQHITRTVVLALTVLLTPLLSGCGLAQSVTDSSKKVAKAVFYKKVKVVHLQFRSRAELNPDEDGMALATRVQVYQLKDRKAFDKADYNALVDSADVTLSEDIVAKKEIQVRPEQTVNFTMPIDEQAKYVAVVAQYRTPDVRKNDWRLVLTRDDLDPDDTRVIEMARYSLILQEK</sequence>
<accession>A0AAP2AEX6</accession>
<comment type="caution">
    <text evidence="2">The sequence shown here is derived from an EMBL/GenBank/DDBJ whole genome shotgun (WGS) entry which is preliminary data.</text>
</comment>
<dbReference type="PANTHER" id="PTHR37625:SF4">
    <property type="entry name" value="OUTER MEMBRANE LIPOPROTEIN"/>
    <property type="match status" value="1"/>
</dbReference>